<feature type="compositionally biased region" description="Low complexity" evidence="6">
    <location>
        <begin position="310"/>
        <end position="326"/>
    </location>
</feature>
<dbReference type="CDD" id="cd00082">
    <property type="entry name" value="HisKA"/>
    <property type="match status" value="1"/>
</dbReference>
<dbReference type="Pfam" id="PF00989">
    <property type="entry name" value="PAS"/>
    <property type="match status" value="1"/>
</dbReference>
<organism evidence="9 10">
    <name type="scientific">Rhodobium gokarnense</name>
    <dbReference type="NCBI Taxonomy" id="364296"/>
    <lineage>
        <taxon>Bacteria</taxon>
        <taxon>Pseudomonadati</taxon>
        <taxon>Pseudomonadota</taxon>
        <taxon>Alphaproteobacteria</taxon>
        <taxon>Hyphomicrobiales</taxon>
        <taxon>Rhodobiaceae</taxon>
        <taxon>Rhodobium</taxon>
    </lineage>
</organism>
<dbReference type="InterPro" id="IPR004358">
    <property type="entry name" value="Sig_transdc_His_kin-like_C"/>
</dbReference>
<feature type="region of interest" description="Disordered" evidence="6">
    <location>
        <begin position="362"/>
        <end position="410"/>
    </location>
</feature>
<evidence type="ECO:0000256" key="6">
    <source>
        <dbReference type="SAM" id="MobiDB-lite"/>
    </source>
</evidence>
<evidence type="ECO:0000256" key="1">
    <source>
        <dbReference type="ARBA" id="ARBA00000085"/>
    </source>
</evidence>
<dbReference type="InterPro" id="IPR036097">
    <property type="entry name" value="HisK_dim/P_sf"/>
</dbReference>
<evidence type="ECO:0000256" key="5">
    <source>
        <dbReference type="ARBA" id="ARBA00022777"/>
    </source>
</evidence>
<dbReference type="CDD" id="cd00075">
    <property type="entry name" value="HATPase"/>
    <property type="match status" value="1"/>
</dbReference>
<accession>A0ABT3HCE9</accession>
<dbReference type="CDD" id="cd00130">
    <property type="entry name" value="PAS"/>
    <property type="match status" value="1"/>
</dbReference>
<dbReference type="SMART" id="SM00091">
    <property type="entry name" value="PAS"/>
    <property type="match status" value="2"/>
</dbReference>
<dbReference type="Pfam" id="PF00512">
    <property type="entry name" value="HisKA"/>
    <property type="match status" value="1"/>
</dbReference>
<feature type="compositionally biased region" description="Low complexity" evidence="6">
    <location>
        <begin position="557"/>
        <end position="569"/>
    </location>
</feature>
<dbReference type="PRINTS" id="PR00344">
    <property type="entry name" value="BCTRLSENSOR"/>
</dbReference>
<evidence type="ECO:0000313" key="10">
    <source>
        <dbReference type="Proteomes" id="UP001209755"/>
    </source>
</evidence>
<evidence type="ECO:0000256" key="4">
    <source>
        <dbReference type="ARBA" id="ARBA00022679"/>
    </source>
</evidence>
<comment type="catalytic activity">
    <reaction evidence="1">
        <text>ATP + protein L-histidine = ADP + protein N-phospho-L-histidine.</text>
        <dbReference type="EC" id="2.7.13.3"/>
    </reaction>
</comment>
<dbReference type="EC" id="2.7.13.3" evidence="2"/>
<dbReference type="SUPFAM" id="SSF55874">
    <property type="entry name" value="ATPase domain of HSP90 chaperone/DNA topoisomerase II/histidine kinase"/>
    <property type="match status" value="1"/>
</dbReference>
<evidence type="ECO:0000259" key="8">
    <source>
        <dbReference type="PROSITE" id="PS50112"/>
    </source>
</evidence>
<gene>
    <name evidence="9" type="ORF">M2319_002418</name>
</gene>
<dbReference type="Pfam" id="PF13188">
    <property type="entry name" value="PAS_8"/>
    <property type="match status" value="1"/>
</dbReference>
<feature type="domain" description="PAS" evidence="8">
    <location>
        <begin position="860"/>
        <end position="930"/>
    </location>
</feature>
<dbReference type="SMART" id="SM00388">
    <property type="entry name" value="HisKA"/>
    <property type="match status" value="1"/>
</dbReference>
<feature type="compositionally biased region" description="Acidic residues" evidence="6">
    <location>
        <begin position="362"/>
        <end position="372"/>
    </location>
</feature>
<feature type="domain" description="Histidine kinase" evidence="7">
    <location>
        <begin position="1016"/>
        <end position="1235"/>
    </location>
</feature>
<keyword evidence="4" id="KW-0808">Transferase</keyword>
<name>A0ABT3HCE9_9HYPH</name>
<dbReference type="InterPro" id="IPR036890">
    <property type="entry name" value="HATPase_C_sf"/>
</dbReference>
<dbReference type="Gene3D" id="3.30.450.20">
    <property type="entry name" value="PAS domain"/>
    <property type="match status" value="1"/>
</dbReference>
<dbReference type="InterPro" id="IPR005467">
    <property type="entry name" value="His_kinase_dom"/>
</dbReference>
<keyword evidence="10" id="KW-1185">Reference proteome</keyword>
<dbReference type="PROSITE" id="PS50112">
    <property type="entry name" value="PAS"/>
    <property type="match status" value="1"/>
</dbReference>
<dbReference type="PROSITE" id="PS50109">
    <property type="entry name" value="HIS_KIN"/>
    <property type="match status" value="1"/>
</dbReference>
<feature type="compositionally biased region" description="Acidic residues" evidence="6">
    <location>
        <begin position="590"/>
        <end position="607"/>
    </location>
</feature>
<dbReference type="SUPFAM" id="SSF55785">
    <property type="entry name" value="PYP-like sensor domain (PAS domain)"/>
    <property type="match status" value="1"/>
</dbReference>
<dbReference type="Gene3D" id="1.10.287.130">
    <property type="match status" value="1"/>
</dbReference>
<proteinExistence type="predicted"/>
<dbReference type="InterPro" id="IPR003594">
    <property type="entry name" value="HATPase_dom"/>
</dbReference>
<dbReference type="InterPro" id="IPR003661">
    <property type="entry name" value="HisK_dim/P_dom"/>
</dbReference>
<dbReference type="Proteomes" id="UP001209755">
    <property type="component" value="Unassembled WGS sequence"/>
</dbReference>
<dbReference type="EMBL" id="JAOQNS010000006">
    <property type="protein sequence ID" value="MCW2308079.1"/>
    <property type="molecule type" value="Genomic_DNA"/>
</dbReference>
<dbReference type="SMART" id="SM00387">
    <property type="entry name" value="HATPase_c"/>
    <property type="match status" value="1"/>
</dbReference>
<comment type="caution">
    <text evidence="9">The sequence shown here is derived from an EMBL/GenBank/DDBJ whole genome shotgun (WGS) entry which is preliminary data.</text>
</comment>
<evidence type="ECO:0000259" key="7">
    <source>
        <dbReference type="PROSITE" id="PS50109"/>
    </source>
</evidence>
<sequence length="1239" mass="130754">MSISAAQLIDFLGDPRIGAHFGDARPVWLWDASGRRILWANAAGTRFFRARTLAALAGRDFSRGGVAGHIARLATSGADRPKIVQLRLYRGMTAVSTPVLCTVVERGDADPVVLGIGLNEMIDAPEDAEQRLSDDCAVLGGNGLRAAVIDADGAIVAAGPGFPAPADIPDTVAAAVGSALSHGATAATALSGAFAGRRMLISRLGDTGKAIALLATPGEAAALAADPAAMATAWPGVPVPSMSERRRPAEPAAAPGDGTPDLPKDWSSDDAPQGNGEKRTDLPPMVQQTIATPSPVGEARPQPDEDATDAPESAPEPAEADAGPTEETSELSASDAEEGIADAGEETDDAAVPPADVADETISEDAPAEAAEESNVAEAAADEDIPSPAPTAAEAPASVPHEAPTPAAFTFKRRERPHRFVWQMDTDGTFTFVSHEFADAVGPAAASIVDRTWPEVAERYRLAKADEVSAAISKQDTWSGITVDWPVEGTDLRVPVDLAALPAFGRGREFEGYRGFGVCRTMEAEFDPLASGRHLGDGIASDVPDGTDAPDTENTETAETADTAASVTAVGLTSGAMDEIARRIQSSGDETPEEAETAAEPEAEDEGPAATEAEPAGEPEAESEIGATADPEEPADDIAEREADVFAPELRYEPRDEPPAILRTTPSAPLLSKPELQAFRQIADALGARLEGDDDEVAETALKTDGAEAENVVPLPSAFASYKPRQIDPSLLDRLPVGVLIARDQTVIYANQPMLDLIAYDSLDALDEAGGLDAIIVGPGEEADGPSESDAGGPADRYVRLRRRDDDLVSVMARLHAVPWNDGNALMMSFRPAEEPGSSRPRLVAERPAESPELASARHRVRELETILDTATDGTLILDGDGTILGVNASAEALFGSDREAMIGRRLVQFLAPESRRSATDYLDGLTRNGVASLLNDGREVIGLAAQGGLIPLFMTIGRLDDTSERAGAAPAYGGDRKYCAVLRDITQWKKAEEELTASKRKAEDASSQKSDFLAKISHEIRTPLNGIIGFSEVMMEERFGPIGNDRYRDYLRDIHTSGEHIMSLVNDLLDLSKIEAGKLELTFEAVSPAEIIQEGVALLQPQANRARIIIRTSLPASVPKVVADPRSLRQIVLNLLSNAIKFNTPGGQVIVSTALEDNGEVTLRVRDTGVGMSEREIEMALEPFRQLHTSRFSGGTGLGLPLTKALAEANRASFAITSDHGSGTLVEISFPTTRVLAE</sequence>
<dbReference type="Pfam" id="PF02518">
    <property type="entry name" value="HATPase_c"/>
    <property type="match status" value="1"/>
</dbReference>
<keyword evidence="3" id="KW-0597">Phosphoprotein</keyword>
<dbReference type="Gene3D" id="3.30.565.10">
    <property type="entry name" value="Histidine kinase-like ATPase, C-terminal domain"/>
    <property type="match status" value="1"/>
</dbReference>
<evidence type="ECO:0000256" key="2">
    <source>
        <dbReference type="ARBA" id="ARBA00012438"/>
    </source>
</evidence>
<dbReference type="InterPro" id="IPR000014">
    <property type="entry name" value="PAS"/>
</dbReference>
<evidence type="ECO:0000313" key="9">
    <source>
        <dbReference type="EMBL" id="MCW2308079.1"/>
    </source>
</evidence>
<keyword evidence="5" id="KW-0418">Kinase</keyword>
<protein>
    <recommendedName>
        <fullName evidence="2">histidine kinase</fullName>
        <ecNumber evidence="2">2.7.13.3</ecNumber>
    </recommendedName>
</protein>
<feature type="compositionally biased region" description="Low complexity" evidence="6">
    <location>
        <begin position="390"/>
        <end position="400"/>
    </location>
</feature>
<dbReference type="InterPro" id="IPR013767">
    <property type="entry name" value="PAS_fold"/>
</dbReference>
<dbReference type="PANTHER" id="PTHR43047">
    <property type="entry name" value="TWO-COMPONENT HISTIDINE PROTEIN KINASE"/>
    <property type="match status" value="1"/>
</dbReference>
<evidence type="ECO:0000256" key="3">
    <source>
        <dbReference type="ARBA" id="ARBA00022553"/>
    </source>
</evidence>
<dbReference type="PANTHER" id="PTHR43047:SF72">
    <property type="entry name" value="OSMOSENSING HISTIDINE PROTEIN KINASE SLN1"/>
    <property type="match status" value="1"/>
</dbReference>
<dbReference type="RefSeq" id="WP_264601706.1">
    <property type="nucleotide sequence ID" value="NZ_JAOQNS010000006.1"/>
</dbReference>
<dbReference type="InterPro" id="IPR035965">
    <property type="entry name" value="PAS-like_dom_sf"/>
</dbReference>
<feature type="region of interest" description="Disordered" evidence="6">
    <location>
        <begin position="239"/>
        <end position="338"/>
    </location>
</feature>
<feature type="region of interest" description="Disordered" evidence="6">
    <location>
        <begin position="533"/>
        <end position="634"/>
    </location>
</feature>
<reference evidence="10" key="1">
    <citation type="submission" date="2023-07" db="EMBL/GenBank/DDBJ databases">
        <title>Genome sequencing of Purple Non-Sulfur Bacteria from various extreme environments.</title>
        <authorList>
            <person name="Mayer M."/>
        </authorList>
    </citation>
    <scope>NUCLEOTIDE SEQUENCE [LARGE SCALE GENOMIC DNA]</scope>
    <source>
        <strain evidence="10">DSM 17935</strain>
    </source>
</reference>
<dbReference type="SUPFAM" id="SSF47384">
    <property type="entry name" value="Homodimeric domain of signal transducing histidine kinase"/>
    <property type="match status" value="1"/>
</dbReference>
<dbReference type="NCBIfam" id="TIGR00229">
    <property type="entry name" value="sensory_box"/>
    <property type="match status" value="1"/>
</dbReference>